<dbReference type="Proteomes" id="UP000676336">
    <property type="component" value="Unassembled WGS sequence"/>
</dbReference>
<evidence type="ECO:0000313" key="2">
    <source>
        <dbReference type="EMBL" id="CAF0979297.1"/>
    </source>
</evidence>
<evidence type="ECO:0000313" key="13">
    <source>
        <dbReference type="Proteomes" id="UP000663866"/>
    </source>
</evidence>
<evidence type="ECO:0000313" key="5">
    <source>
        <dbReference type="EMBL" id="CAF2105720.1"/>
    </source>
</evidence>
<dbReference type="Proteomes" id="UP000681967">
    <property type="component" value="Unassembled WGS sequence"/>
</dbReference>
<dbReference type="EMBL" id="CAJOBH010003870">
    <property type="protein sequence ID" value="CAF3969245.1"/>
    <property type="molecule type" value="Genomic_DNA"/>
</dbReference>
<evidence type="ECO:0000313" key="12">
    <source>
        <dbReference type="Proteomes" id="UP000663834"/>
    </source>
</evidence>
<comment type="caution">
    <text evidence="3">The sequence shown here is derived from an EMBL/GenBank/DDBJ whole genome shotgun (WGS) entry which is preliminary data.</text>
</comment>
<proteinExistence type="inferred from homology"/>
<dbReference type="EMBL" id="CAJOBJ010347354">
    <property type="protein sequence ID" value="CAF5203421.1"/>
    <property type="molecule type" value="Genomic_DNA"/>
</dbReference>
<comment type="similarity">
    <text evidence="1">Belongs to the cornifelin family.</text>
</comment>
<dbReference type="EMBL" id="CAJOBI010333176">
    <property type="protein sequence ID" value="CAF5201802.1"/>
    <property type="molecule type" value="Genomic_DNA"/>
</dbReference>
<dbReference type="EMBL" id="CAJNRG010000081">
    <property type="protein sequence ID" value="CAF1968303.1"/>
    <property type="molecule type" value="Genomic_DNA"/>
</dbReference>
<dbReference type="Proteomes" id="UP000663834">
    <property type="component" value="Unassembled WGS sequence"/>
</dbReference>
<evidence type="ECO:0000256" key="1">
    <source>
        <dbReference type="ARBA" id="ARBA00009024"/>
    </source>
</evidence>
<evidence type="ECO:0000313" key="6">
    <source>
        <dbReference type="EMBL" id="CAF2116404.1"/>
    </source>
</evidence>
<protein>
    <submittedName>
        <fullName evidence="3">Uncharacterized protein</fullName>
    </submittedName>
</protein>
<dbReference type="EMBL" id="CAJNOW010015910">
    <property type="protein sequence ID" value="CAF1646057.1"/>
    <property type="molecule type" value="Genomic_DNA"/>
</dbReference>
<dbReference type="EMBL" id="CAJOBF010012250">
    <property type="protein sequence ID" value="CAF4316269.1"/>
    <property type="molecule type" value="Genomic_DNA"/>
</dbReference>
<dbReference type="InterPro" id="IPR006461">
    <property type="entry name" value="PLAC_motif_containing"/>
</dbReference>
<dbReference type="EMBL" id="CAJNRF010010092">
    <property type="protein sequence ID" value="CAF2116404.1"/>
    <property type="molecule type" value="Genomic_DNA"/>
</dbReference>
<dbReference type="Proteomes" id="UP000663855">
    <property type="component" value="Unassembled WGS sequence"/>
</dbReference>
<evidence type="ECO:0000313" key="7">
    <source>
        <dbReference type="EMBL" id="CAF3903986.1"/>
    </source>
</evidence>
<dbReference type="Proteomes" id="UP000663842">
    <property type="component" value="Unassembled WGS sequence"/>
</dbReference>
<dbReference type="Proteomes" id="UP000681720">
    <property type="component" value="Unassembled WGS sequence"/>
</dbReference>
<name>A0A816E5H2_9BILA</name>
<evidence type="ECO:0000313" key="3">
    <source>
        <dbReference type="EMBL" id="CAF1646061.1"/>
    </source>
</evidence>
<dbReference type="Proteomes" id="UP000663856">
    <property type="component" value="Unassembled WGS sequence"/>
</dbReference>
<dbReference type="EMBL" id="CAJNOV010000090">
    <property type="protein sequence ID" value="CAF0979297.1"/>
    <property type="molecule type" value="Genomic_DNA"/>
</dbReference>
<dbReference type="EMBL" id="CAJNRE010011928">
    <property type="protein sequence ID" value="CAF2105720.1"/>
    <property type="molecule type" value="Genomic_DNA"/>
</dbReference>
<reference evidence="3" key="1">
    <citation type="submission" date="2021-02" db="EMBL/GenBank/DDBJ databases">
        <authorList>
            <person name="Nowell W R."/>
        </authorList>
    </citation>
    <scope>NUCLEOTIDE SEQUENCE</scope>
</reference>
<dbReference type="NCBIfam" id="TIGR01571">
    <property type="entry name" value="A_thal_Cys_rich"/>
    <property type="match status" value="1"/>
</dbReference>
<dbReference type="EMBL" id="CAJNOW010015910">
    <property type="protein sequence ID" value="CAF1646061.1"/>
    <property type="molecule type" value="Genomic_DNA"/>
</dbReference>
<evidence type="ECO:0000313" key="4">
    <source>
        <dbReference type="EMBL" id="CAF1968303.1"/>
    </source>
</evidence>
<organism evidence="3 12">
    <name type="scientific">Rotaria magnacalcarata</name>
    <dbReference type="NCBI Taxonomy" id="392030"/>
    <lineage>
        <taxon>Eukaryota</taxon>
        <taxon>Metazoa</taxon>
        <taxon>Spiralia</taxon>
        <taxon>Gnathifera</taxon>
        <taxon>Rotifera</taxon>
        <taxon>Eurotatoria</taxon>
        <taxon>Bdelloidea</taxon>
        <taxon>Philodinida</taxon>
        <taxon>Philodinidae</taxon>
        <taxon>Rotaria</taxon>
    </lineage>
</organism>
<dbReference type="AlphaFoldDB" id="A0A816E5H2"/>
<dbReference type="EMBL" id="CAJOBG010001185">
    <property type="protein sequence ID" value="CAF3903986.1"/>
    <property type="molecule type" value="Genomic_DNA"/>
</dbReference>
<dbReference type="PANTHER" id="PTHR15907">
    <property type="entry name" value="DUF614 FAMILY PROTEIN-RELATED"/>
    <property type="match status" value="1"/>
</dbReference>
<accession>A0A816E5H2</accession>
<evidence type="ECO:0000313" key="9">
    <source>
        <dbReference type="EMBL" id="CAF4316269.1"/>
    </source>
</evidence>
<dbReference type="Proteomes" id="UP000663866">
    <property type="component" value="Unassembled WGS sequence"/>
</dbReference>
<dbReference type="Proteomes" id="UP000663887">
    <property type="component" value="Unassembled WGS sequence"/>
</dbReference>
<evidence type="ECO:0000313" key="8">
    <source>
        <dbReference type="EMBL" id="CAF3969245.1"/>
    </source>
</evidence>
<sequence length="96" mass="10510">MAQWKYALCSCFDDIPTCLIWCICPCYLFGQNAEQTDESNKSTSCVIYALSPGCHIGCVVHEPQRAALSDAYRIAEEPNGLLVTCCCSACGTPSRY</sequence>
<keyword evidence="13" id="KW-1185">Reference proteome</keyword>
<gene>
    <name evidence="8" type="ORF">BYL167_LOCUS11984</name>
    <name evidence="2" type="ORF">CJN711_LOCUS1276</name>
    <name evidence="11" type="ORF">GIL414_LOCUS77310</name>
    <name evidence="3" type="ORF">KQP761_LOCUS29017</name>
    <name evidence="5" type="ORF">MBJ925_LOCUS23242</name>
    <name evidence="7" type="ORF">OVN521_LOCUS9664</name>
    <name evidence="10" type="ORF">SMN809_LOCUS75729</name>
    <name evidence="9" type="ORF">UXM345_LOCUS34214</name>
    <name evidence="6" type="ORF">WKI299_LOCUS23278</name>
    <name evidence="4" type="ORF">XDN619_LOCUS1740</name>
</gene>
<dbReference type="Proteomes" id="UP000663824">
    <property type="component" value="Unassembled WGS sequence"/>
</dbReference>
<evidence type="ECO:0000313" key="11">
    <source>
        <dbReference type="EMBL" id="CAF5203421.1"/>
    </source>
</evidence>
<dbReference type="Pfam" id="PF04749">
    <property type="entry name" value="PLAC8"/>
    <property type="match status" value="1"/>
</dbReference>
<dbReference type="OrthoDB" id="1045822at2759"/>
<evidence type="ECO:0000313" key="10">
    <source>
        <dbReference type="EMBL" id="CAF5201802.1"/>
    </source>
</evidence>